<dbReference type="AlphaFoldDB" id="A0A9P6HNG3"/>
<reference evidence="1" key="2">
    <citation type="submission" date="2020-11" db="EMBL/GenBank/DDBJ databases">
        <authorList>
            <consortium name="DOE Joint Genome Institute"/>
            <person name="Kuo A."/>
            <person name="Miyauchi S."/>
            <person name="Kiss E."/>
            <person name="Drula E."/>
            <person name="Kohler A."/>
            <person name="Sanchez-Garcia M."/>
            <person name="Andreopoulos B."/>
            <person name="Barry K.W."/>
            <person name="Bonito G."/>
            <person name="Buee M."/>
            <person name="Carver A."/>
            <person name="Chen C."/>
            <person name="Cichocki N."/>
            <person name="Clum A."/>
            <person name="Culley D."/>
            <person name="Crous P.W."/>
            <person name="Fauchery L."/>
            <person name="Girlanda M."/>
            <person name="Hayes R."/>
            <person name="Keri Z."/>
            <person name="Labutti K."/>
            <person name="Lipzen A."/>
            <person name="Lombard V."/>
            <person name="Magnuson J."/>
            <person name="Maillard F."/>
            <person name="Morin E."/>
            <person name="Murat C."/>
            <person name="Nolan M."/>
            <person name="Ohm R."/>
            <person name="Pangilinan J."/>
            <person name="Pereira M."/>
            <person name="Perotto S."/>
            <person name="Peter M."/>
            <person name="Riley R."/>
            <person name="Sitrit Y."/>
            <person name="Stielow B."/>
            <person name="Szollosi G."/>
            <person name="Zifcakova L."/>
            <person name="Stursova M."/>
            <person name="Spatafora J.W."/>
            <person name="Tedersoo L."/>
            <person name="Vaario L.-M."/>
            <person name="Yamada A."/>
            <person name="Yan M."/>
            <person name="Wang P."/>
            <person name="Xu J."/>
            <person name="Bruns T."/>
            <person name="Baldrian P."/>
            <person name="Vilgalys R."/>
            <person name="Henrissat B."/>
            <person name="Grigoriev I.V."/>
            <person name="Hibbett D."/>
            <person name="Nagy L.G."/>
            <person name="Martin F.M."/>
        </authorList>
    </citation>
    <scope>NUCLEOTIDE SEQUENCE</scope>
    <source>
        <strain evidence="1">UH-Tt-Lm1</strain>
    </source>
</reference>
<proteinExistence type="predicted"/>
<protein>
    <submittedName>
        <fullName evidence="1">Uncharacterized protein</fullName>
    </submittedName>
</protein>
<evidence type="ECO:0000313" key="2">
    <source>
        <dbReference type="Proteomes" id="UP000736335"/>
    </source>
</evidence>
<accession>A0A9P6HNG3</accession>
<reference evidence="1" key="1">
    <citation type="journal article" date="2020" name="Nat. Commun.">
        <title>Large-scale genome sequencing of mycorrhizal fungi provides insights into the early evolution of symbiotic traits.</title>
        <authorList>
            <person name="Miyauchi S."/>
            <person name="Kiss E."/>
            <person name="Kuo A."/>
            <person name="Drula E."/>
            <person name="Kohler A."/>
            <person name="Sanchez-Garcia M."/>
            <person name="Morin E."/>
            <person name="Andreopoulos B."/>
            <person name="Barry K.W."/>
            <person name="Bonito G."/>
            <person name="Buee M."/>
            <person name="Carver A."/>
            <person name="Chen C."/>
            <person name="Cichocki N."/>
            <person name="Clum A."/>
            <person name="Culley D."/>
            <person name="Crous P.W."/>
            <person name="Fauchery L."/>
            <person name="Girlanda M."/>
            <person name="Hayes R.D."/>
            <person name="Keri Z."/>
            <person name="LaButti K."/>
            <person name="Lipzen A."/>
            <person name="Lombard V."/>
            <person name="Magnuson J."/>
            <person name="Maillard F."/>
            <person name="Murat C."/>
            <person name="Nolan M."/>
            <person name="Ohm R.A."/>
            <person name="Pangilinan J."/>
            <person name="Pereira M.F."/>
            <person name="Perotto S."/>
            <person name="Peter M."/>
            <person name="Pfister S."/>
            <person name="Riley R."/>
            <person name="Sitrit Y."/>
            <person name="Stielow J.B."/>
            <person name="Szollosi G."/>
            <person name="Zifcakova L."/>
            <person name="Stursova M."/>
            <person name="Spatafora J.W."/>
            <person name="Tedersoo L."/>
            <person name="Vaario L.M."/>
            <person name="Yamada A."/>
            <person name="Yan M."/>
            <person name="Wang P."/>
            <person name="Xu J."/>
            <person name="Bruns T."/>
            <person name="Baldrian P."/>
            <person name="Vilgalys R."/>
            <person name="Dunand C."/>
            <person name="Henrissat B."/>
            <person name="Grigoriev I.V."/>
            <person name="Hibbett D."/>
            <person name="Nagy L.G."/>
            <person name="Martin F.M."/>
        </authorList>
    </citation>
    <scope>NUCLEOTIDE SEQUENCE</scope>
    <source>
        <strain evidence="1">UH-Tt-Lm1</strain>
    </source>
</reference>
<evidence type="ECO:0000313" key="1">
    <source>
        <dbReference type="EMBL" id="KAF9789279.1"/>
    </source>
</evidence>
<dbReference type="EMBL" id="WIUZ02000003">
    <property type="protein sequence ID" value="KAF9789279.1"/>
    <property type="molecule type" value="Genomic_DNA"/>
</dbReference>
<keyword evidence="2" id="KW-1185">Reference proteome</keyword>
<comment type="caution">
    <text evidence="1">The sequence shown here is derived from an EMBL/GenBank/DDBJ whole genome shotgun (WGS) entry which is preliminary data.</text>
</comment>
<organism evidence="1 2">
    <name type="scientific">Thelephora terrestris</name>
    <dbReference type="NCBI Taxonomy" id="56493"/>
    <lineage>
        <taxon>Eukaryota</taxon>
        <taxon>Fungi</taxon>
        <taxon>Dikarya</taxon>
        <taxon>Basidiomycota</taxon>
        <taxon>Agaricomycotina</taxon>
        <taxon>Agaricomycetes</taxon>
        <taxon>Thelephorales</taxon>
        <taxon>Thelephoraceae</taxon>
        <taxon>Thelephora</taxon>
    </lineage>
</organism>
<dbReference type="Proteomes" id="UP000736335">
    <property type="component" value="Unassembled WGS sequence"/>
</dbReference>
<sequence length="300" mass="34296">MPIIQHCFGHLSPNLRFLALKEPKGTCRQLLYFIGLFPNLQDLKLHCCRSIGELKAPADATLIPLSTPPLRGWLRLICFKEDEIVKDMVTLFGGLRFRYLDLAEVSCTQLLLYECAGALETLRLYPTGDSHVNHHARQDLDLSQNKSLRTLETTVGLMDLSHLRALQFPKTVPSFIPTLDVIITYRDCDFGGWGCRGFGPKAYFTSGENYLQGIYSGFRVLREMYSMQEFRLVFCADVSDDNILRALQELEIMVRREEARGAFDYLRYRPIVIFERRMLGILAGGWDRGSWMEILVASAL</sequence>
<name>A0A9P6HNG3_9AGAM</name>
<gene>
    <name evidence="1" type="ORF">BJ322DRAFT_1041722</name>
</gene>